<evidence type="ECO:0000256" key="1">
    <source>
        <dbReference type="ARBA" id="ARBA00010609"/>
    </source>
</evidence>
<dbReference type="PROSITE" id="PS00079">
    <property type="entry name" value="MULTICOPPER_OXIDASE1"/>
    <property type="match status" value="1"/>
</dbReference>
<comment type="subunit">
    <text evidence="2 10">Homotrimer.</text>
</comment>
<dbReference type="InterPro" id="IPR033138">
    <property type="entry name" value="Cu_oxidase_CS"/>
</dbReference>
<keyword evidence="5 10" id="KW-0479">Metal-binding</keyword>
<feature type="chain" id="PRO_5044985674" description="Copper-containing nitrite reductase" evidence="10">
    <location>
        <begin position="26"/>
        <end position="511"/>
    </location>
</feature>
<protein>
    <recommendedName>
        <fullName evidence="4 10">Copper-containing nitrite reductase</fullName>
        <ecNumber evidence="3 10">1.7.2.1</ecNumber>
    </recommendedName>
</protein>
<dbReference type="Gene3D" id="2.60.40.420">
    <property type="entry name" value="Cupredoxins - blue copper proteins"/>
    <property type="match status" value="3"/>
</dbReference>
<evidence type="ECO:0000256" key="4">
    <source>
        <dbReference type="ARBA" id="ARBA00017290"/>
    </source>
</evidence>
<feature type="compositionally biased region" description="Low complexity" evidence="11">
    <location>
        <begin position="55"/>
        <end position="73"/>
    </location>
</feature>
<dbReference type="InterPro" id="IPR001287">
    <property type="entry name" value="NO2-reductase_Cu"/>
</dbReference>
<evidence type="ECO:0000313" key="14">
    <source>
        <dbReference type="Proteomes" id="UP001595377"/>
    </source>
</evidence>
<dbReference type="RefSeq" id="WP_257316150.1">
    <property type="nucleotide sequence ID" value="NZ_JANFDG010000017.1"/>
</dbReference>
<evidence type="ECO:0000256" key="9">
    <source>
        <dbReference type="ARBA" id="ARBA00049340"/>
    </source>
</evidence>
<gene>
    <name evidence="13" type="primary">nirK</name>
    <name evidence="13" type="ORF">ACFOHH_24105</name>
</gene>
<keyword evidence="7 10" id="KW-0560">Oxidoreductase</keyword>
<organism evidence="13 14">
    <name type="scientific">Shinella pollutisoli</name>
    <dbReference type="NCBI Taxonomy" id="2250594"/>
    <lineage>
        <taxon>Bacteria</taxon>
        <taxon>Pseudomonadati</taxon>
        <taxon>Pseudomonadota</taxon>
        <taxon>Alphaproteobacteria</taxon>
        <taxon>Hyphomicrobiales</taxon>
        <taxon>Rhizobiaceae</taxon>
        <taxon>Shinella</taxon>
    </lineage>
</organism>
<evidence type="ECO:0000256" key="8">
    <source>
        <dbReference type="ARBA" id="ARBA00023008"/>
    </source>
</evidence>
<evidence type="ECO:0000256" key="2">
    <source>
        <dbReference type="ARBA" id="ARBA00011233"/>
    </source>
</evidence>
<dbReference type="CDD" id="cd04208">
    <property type="entry name" value="CuRO_2_CuNIR"/>
    <property type="match status" value="1"/>
</dbReference>
<evidence type="ECO:0000256" key="7">
    <source>
        <dbReference type="ARBA" id="ARBA00023002"/>
    </source>
</evidence>
<comment type="caution">
    <text evidence="13">The sequence shown here is derived from an EMBL/GenBank/DDBJ whole genome shotgun (WGS) entry which is preliminary data.</text>
</comment>
<dbReference type="Pfam" id="PF07732">
    <property type="entry name" value="Cu-oxidase_3"/>
    <property type="match status" value="1"/>
</dbReference>
<keyword evidence="8 10" id="KW-0186">Copper</keyword>
<reference evidence="14" key="1">
    <citation type="journal article" date="2019" name="Int. J. Syst. Evol. Microbiol.">
        <title>The Global Catalogue of Microorganisms (GCM) 10K type strain sequencing project: providing services to taxonomists for standard genome sequencing and annotation.</title>
        <authorList>
            <consortium name="The Broad Institute Genomics Platform"/>
            <consortium name="The Broad Institute Genome Sequencing Center for Infectious Disease"/>
            <person name="Wu L."/>
            <person name="Ma J."/>
        </authorList>
    </citation>
    <scope>NUCLEOTIDE SEQUENCE [LARGE SCALE GENOMIC DNA]</scope>
    <source>
        <strain evidence="14">KCTC 52677</strain>
    </source>
</reference>
<dbReference type="EC" id="1.7.2.1" evidence="3 10"/>
<comment type="cofactor">
    <cofactor evidence="10">
        <name>Cu(2+)</name>
        <dbReference type="ChEBI" id="CHEBI:29036"/>
    </cofactor>
    <text evidence="10">Binds 1 Cu(+) ion.</text>
</comment>
<dbReference type="PANTHER" id="PTHR11709">
    <property type="entry name" value="MULTI-COPPER OXIDASE"/>
    <property type="match status" value="1"/>
</dbReference>
<dbReference type="PRINTS" id="PR00695">
    <property type="entry name" value="CUNO2RDTASE"/>
</dbReference>
<dbReference type="Proteomes" id="UP001595377">
    <property type="component" value="Unassembled WGS sequence"/>
</dbReference>
<keyword evidence="10" id="KW-0732">Signal</keyword>
<evidence type="ECO:0000256" key="10">
    <source>
        <dbReference type="RuleBase" id="RU365025"/>
    </source>
</evidence>
<dbReference type="EMBL" id="JBHRSP010000050">
    <property type="protein sequence ID" value="MFC3076219.1"/>
    <property type="molecule type" value="Genomic_DNA"/>
</dbReference>
<sequence>MTNPVLLALAAAAAALFACMFPARHARRAIAAAIGLAAMTFLALPAAAQTHDHGAQPASEQSGEASSGEEAAPTRSDPALGTSYHSATTFTLRTGIAAGRMVYIGVGGDIDGQVNPELMVHEGEIVQINLINGEGAEHDVVIDQYAARSSIVVGKNASSTFSFTANKVGEFAYFCSIAGHRLAGMEGLLRVMPGARETMDMDAADIVRDPADLPGPIGSRPTQVVRVDFETIELKGKLDDGTTYVYWTFNGKVPGPFVRVRVGDTVQVHLKNASDSVMMHSVDFHAATGPGGGADFTQTAPGDETVVTFQALKPGIYVYHCATPSVAHHITSGMYGLILVEPEGGLPQVDREFYVMQGELYTVETFGTKGDLEMDYDKLTSERPEYFLFNGAVGALTKSHPLYANAGETVRIFFGVGGPNYTSSFHVIGEIFDHVYTLGSVTTPPVTGVQTVTVPPGGATIVDFKIDRGGHYVLVDHALSRAERGLAGYLIVDGPENDAIMHAGPADQSPE</sequence>
<evidence type="ECO:0000256" key="5">
    <source>
        <dbReference type="ARBA" id="ARBA00022723"/>
    </source>
</evidence>
<comment type="catalytic activity">
    <reaction evidence="9 10">
        <text>nitric oxide + Fe(III)-[cytochrome c] + H2O = Fe(II)-[cytochrome c] + nitrite + 2 H(+)</text>
        <dbReference type="Rhea" id="RHEA:15233"/>
        <dbReference type="Rhea" id="RHEA-COMP:10350"/>
        <dbReference type="Rhea" id="RHEA-COMP:14399"/>
        <dbReference type="ChEBI" id="CHEBI:15377"/>
        <dbReference type="ChEBI" id="CHEBI:15378"/>
        <dbReference type="ChEBI" id="CHEBI:16301"/>
        <dbReference type="ChEBI" id="CHEBI:16480"/>
        <dbReference type="ChEBI" id="CHEBI:29033"/>
        <dbReference type="ChEBI" id="CHEBI:29034"/>
        <dbReference type="EC" id="1.7.2.1"/>
    </reaction>
</comment>
<feature type="region of interest" description="Disordered" evidence="11">
    <location>
        <begin position="50"/>
        <end position="82"/>
    </location>
</feature>
<proteinExistence type="inferred from homology"/>
<evidence type="ECO:0000313" key="13">
    <source>
        <dbReference type="EMBL" id="MFC3076219.1"/>
    </source>
</evidence>
<evidence type="ECO:0000259" key="12">
    <source>
        <dbReference type="Pfam" id="PF07732"/>
    </source>
</evidence>
<keyword evidence="6" id="KW-0677">Repeat</keyword>
<dbReference type="InterPro" id="IPR011707">
    <property type="entry name" value="Cu-oxidase-like_N"/>
</dbReference>
<evidence type="ECO:0000256" key="3">
    <source>
        <dbReference type="ARBA" id="ARBA00011882"/>
    </source>
</evidence>
<dbReference type="SUPFAM" id="SSF49503">
    <property type="entry name" value="Cupredoxins"/>
    <property type="match status" value="3"/>
</dbReference>
<dbReference type="CDD" id="cd04201">
    <property type="entry name" value="CuRO_1_CuNIR_like"/>
    <property type="match status" value="1"/>
</dbReference>
<evidence type="ECO:0000256" key="11">
    <source>
        <dbReference type="SAM" id="MobiDB-lite"/>
    </source>
</evidence>
<evidence type="ECO:0000256" key="6">
    <source>
        <dbReference type="ARBA" id="ARBA00022737"/>
    </source>
</evidence>
<comment type="similarity">
    <text evidence="1 10">Belongs to the multicopper oxidase family.</text>
</comment>
<dbReference type="InterPro" id="IPR008972">
    <property type="entry name" value="Cupredoxin"/>
</dbReference>
<dbReference type="GO" id="GO:0050421">
    <property type="term" value="F:nitrite reductase (NO-forming) activity"/>
    <property type="evidence" value="ECO:0007669"/>
    <property type="project" value="UniProtKB-EC"/>
</dbReference>
<dbReference type="PANTHER" id="PTHR11709:SF394">
    <property type="entry name" value="FI03373P-RELATED"/>
    <property type="match status" value="1"/>
</dbReference>
<feature type="signal peptide" evidence="10">
    <location>
        <begin position="1"/>
        <end position="25"/>
    </location>
</feature>
<dbReference type="NCBIfam" id="TIGR02376">
    <property type="entry name" value="Cu_nitrite_red"/>
    <property type="match status" value="1"/>
</dbReference>
<dbReference type="CDD" id="cd00920">
    <property type="entry name" value="Cupredoxin"/>
    <property type="match status" value="1"/>
</dbReference>
<comment type="cofactor">
    <cofactor evidence="10">
        <name>Cu(+)</name>
        <dbReference type="ChEBI" id="CHEBI:49552"/>
    </cofactor>
    <text evidence="10">Binds 1 Cu(+) ion.</text>
</comment>
<dbReference type="InterPro" id="IPR045087">
    <property type="entry name" value="Cu-oxidase_fam"/>
</dbReference>
<accession>A0ABV7DP33</accession>
<keyword evidence="14" id="KW-1185">Reference proteome</keyword>
<feature type="domain" description="Plastocyanin-like" evidence="12">
    <location>
        <begin position="238"/>
        <end position="343"/>
    </location>
</feature>
<name>A0ABV7DP33_9HYPH</name>